<dbReference type="SUPFAM" id="SSF53056">
    <property type="entry name" value="beta-carbonic anhydrase, cab"/>
    <property type="match status" value="1"/>
</dbReference>
<keyword evidence="4 7" id="KW-0862">Zinc</keyword>
<feature type="binding site" evidence="7">
    <location>
        <position position="105"/>
    </location>
    <ligand>
        <name>Zn(2+)</name>
        <dbReference type="ChEBI" id="CHEBI:29105"/>
    </ligand>
</feature>
<proteinExistence type="inferred from homology"/>
<evidence type="ECO:0000313" key="9">
    <source>
        <dbReference type="EMBL" id="AWD32218.1"/>
    </source>
</evidence>
<comment type="catalytic activity">
    <reaction evidence="6 8">
        <text>hydrogencarbonate + H(+) = CO2 + H2O</text>
        <dbReference type="Rhea" id="RHEA:10748"/>
        <dbReference type="ChEBI" id="CHEBI:15377"/>
        <dbReference type="ChEBI" id="CHEBI:15378"/>
        <dbReference type="ChEBI" id="CHEBI:16526"/>
        <dbReference type="ChEBI" id="CHEBI:17544"/>
        <dbReference type="EC" id="4.2.1.1"/>
    </reaction>
</comment>
<dbReference type="RefSeq" id="WP_108673642.1">
    <property type="nucleotide sequence ID" value="NZ_CP025628.1"/>
</dbReference>
<feature type="binding site" evidence="7">
    <location>
        <position position="42"/>
    </location>
    <ligand>
        <name>Zn(2+)</name>
        <dbReference type="ChEBI" id="CHEBI:29105"/>
    </ligand>
</feature>
<dbReference type="SMART" id="SM00947">
    <property type="entry name" value="Pro_CA"/>
    <property type="match status" value="1"/>
</dbReference>
<dbReference type="PANTHER" id="PTHR11002">
    <property type="entry name" value="CARBONIC ANHYDRASE"/>
    <property type="match status" value="1"/>
</dbReference>
<evidence type="ECO:0000256" key="7">
    <source>
        <dbReference type="PIRSR" id="PIRSR601765-1"/>
    </source>
</evidence>
<evidence type="ECO:0000256" key="3">
    <source>
        <dbReference type="ARBA" id="ARBA00022723"/>
    </source>
</evidence>
<dbReference type="EMBL" id="CP025628">
    <property type="protein sequence ID" value="AWD32218.1"/>
    <property type="molecule type" value="Genomic_DNA"/>
</dbReference>
<dbReference type="InterPro" id="IPR001765">
    <property type="entry name" value="Carbonic_anhydrase"/>
</dbReference>
<dbReference type="Proteomes" id="UP000266796">
    <property type="component" value="Chromosome"/>
</dbReference>
<dbReference type="InterPro" id="IPR015892">
    <property type="entry name" value="Carbonic_anhydrase_CS"/>
</dbReference>
<dbReference type="GO" id="GO:0015976">
    <property type="term" value="P:carbon utilization"/>
    <property type="evidence" value="ECO:0007669"/>
    <property type="project" value="InterPro"/>
</dbReference>
<dbReference type="Pfam" id="PF00484">
    <property type="entry name" value="Pro_CA"/>
    <property type="match status" value="1"/>
</dbReference>
<evidence type="ECO:0000256" key="2">
    <source>
        <dbReference type="ARBA" id="ARBA00012925"/>
    </source>
</evidence>
<dbReference type="GO" id="GO:0008270">
    <property type="term" value="F:zinc ion binding"/>
    <property type="evidence" value="ECO:0007669"/>
    <property type="project" value="UniProtKB-UniRule"/>
</dbReference>
<keyword evidence="3 7" id="KW-0479">Metal-binding</keyword>
<dbReference type="PANTHER" id="PTHR11002:SF76">
    <property type="entry name" value="CARBONIC ANHYDRASE"/>
    <property type="match status" value="1"/>
</dbReference>
<evidence type="ECO:0000256" key="6">
    <source>
        <dbReference type="ARBA" id="ARBA00048348"/>
    </source>
</evidence>
<dbReference type="KEGG" id="kso:CKSOR_00075"/>
<dbReference type="PROSITE" id="PS00705">
    <property type="entry name" value="PROK_CO2_ANHYDRASE_2"/>
    <property type="match status" value="1"/>
</dbReference>
<feature type="binding site" evidence="7">
    <location>
        <position position="44"/>
    </location>
    <ligand>
        <name>Zn(2+)</name>
        <dbReference type="ChEBI" id="CHEBI:29105"/>
    </ligand>
</feature>
<dbReference type="Gene3D" id="3.40.1050.10">
    <property type="entry name" value="Carbonic anhydrase"/>
    <property type="match status" value="1"/>
</dbReference>
<name>A0A3Q8F638_9PROT</name>
<accession>A0A3Q8F638</accession>
<evidence type="ECO:0000256" key="5">
    <source>
        <dbReference type="ARBA" id="ARBA00023239"/>
    </source>
</evidence>
<reference evidence="9 10" key="1">
    <citation type="journal article" date="2018" name="Parasitology">
        <title>The reduced genome of Candidatus Kinetoplastibacterium sorsogonicusi, the endosymbiont of Kentomonas sorsogonicus (Trypanosomatidae): loss of the haem-synthesis pathway.</title>
        <authorList>
            <person name="Silva F.M."/>
            <person name="Kostygov A.Y."/>
            <person name="Spodareva V.V."/>
            <person name="Butenko A."/>
            <person name="Tossou R."/>
            <person name="Lukes J."/>
            <person name="Yurchenko V."/>
            <person name="Alves J.M.P."/>
        </authorList>
    </citation>
    <scope>NUCLEOTIDE SEQUENCE [LARGE SCALE GENOMIC DNA]</scope>
    <source>
        <strain evidence="9 10">MF-08</strain>
    </source>
</reference>
<dbReference type="InterPro" id="IPR036874">
    <property type="entry name" value="Carbonic_anhydrase_sf"/>
</dbReference>
<dbReference type="OrthoDB" id="9797527at2"/>
<feature type="binding site" evidence="7">
    <location>
        <position position="108"/>
    </location>
    <ligand>
        <name>Zn(2+)</name>
        <dbReference type="ChEBI" id="CHEBI:29105"/>
    </ligand>
</feature>
<dbReference type="GO" id="GO:0004089">
    <property type="term" value="F:carbonate dehydratase activity"/>
    <property type="evidence" value="ECO:0007669"/>
    <property type="project" value="UniProtKB-UniRule"/>
</dbReference>
<comment type="similarity">
    <text evidence="1 8">Belongs to the beta-class carbonic anhydrase family.</text>
</comment>
<dbReference type="AlphaFoldDB" id="A0A3Q8F638"/>
<evidence type="ECO:0000256" key="1">
    <source>
        <dbReference type="ARBA" id="ARBA00006217"/>
    </source>
</evidence>
<evidence type="ECO:0000256" key="8">
    <source>
        <dbReference type="RuleBase" id="RU003956"/>
    </source>
</evidence>
<dbReference type="EC" id="4.2.1.1" evidence="2 8"/>
<gene>
    <name evidence="9" type="primary">cynT</name>
    <name evidence="9" type="ORF">CKSOR_00075</name>
</gene>
<comment type="function">
    <text evidence="8">Reversible hydration of carbon dioxide.</text>
</comment>
<keyword evidence="10" id="KW-1185">Reference proteome</keyword>
<organism evidence="9 10">
    <name type="scientific">Candidatus Kinetoplastidibacterium kentomonadis</name>
    <dbReference type="NCBI Taxonomy" id="1576550"/>
    <lineage>
        <taxon>Bacteria</taxon>
        <taxon>Pseudomonadati</taxon>
        <taxon>Pseudomonadota</taxon>
        <taxon>Betaproteobacteria</taxon>
        <taxon>Candidatus Kinetoplastidibacterium</taxon>
    </lineage>
</organism>
<comment type="cofactor">
    <cofactor evidence="7">
        <name>Zn(2+)</name>
        <dbReference type="ChEBI" id="CHEBI:29105"/>
    </cofactor>
    <text evidence="7">Binds 1 zinc ion per subunit.</text>
</comment>
<keyword evidence="5 8" id="KW-0456">Lyase</keyword>
<evidence type="ECO:0000313" key="10">
    <source>
        <dbReference type="Proteomes" id="UP000266796"/>
    </source>
</evidence>
<sequence>MIPNKLLDGYKYFIKNKFKKEQIKYKNLALHGQKPECMIISCCDSRVSPEVIFNVNPGEMFVIRNVANIVPPYDKDHKTSYHGTSAAIEFAVNVLNIKHIIVLGHASCGGIASLLNDRQSNHETELIDTWMSQIKNIVKNIPFISQDYIKELEISVIKYSMKNLLSFPYILRKVNNKELTIHGAYFRIYDGLLLNIYD</sequence>
<protein>
    <recommendedName>
        <fullName evidence="2 8">Carbonic anhydrase</fullName>
        <ecNumber evidence="2 8">4.2.1.1</ecNumber>
    </recommendedName>
    <alternativeName>
        <fullName evidence="8">Carbonate dehydratase</fullName>
    </alternativeName>
</protein>
<evidence type="ECO:0000256" key="4">
    <source>
        <dbReference type="ARBA" id="ARBA00022833"/>
    </source>
</evidence>